<sequence>MTAQHFRIRYAQDVFGFDYAEDLNLDEVVQNALQHFGLQVQDAGVKLRSCLDFTEVKTLETLKELLHEHDNLARTFCLCVNGAELNYHFEEDVLLEGEAYGTKELLGQQAENLYDPIDVISELIDNAGQSAWSKATPNLELFLDVVREALGLDDNGQGIHPSAGAVVAQLMKSGNTNKLQAEQAKKDSLELWDSIGRAGPRASLFLNRQFKISEYGFGLKAVGVLLCGQKQGCLEVETKTADQRPMTFRRTYGTGEGDRFMRCGGSSNVTGTKASYTYVRLQGVDINHLWGSKTASAGRACLRWAEDITKGLHALYQLYLHSLRPYAKRLADLICWQDPRHKGVKWIDNLSARHRTSFKAMANKALLILQQTASYGGPDVRKRLHLKVFVQHAEAACCPLGLDIPATSGSEGGYLLLLVVMLKSQMPCLLGWHGPTLHNRWRREPRAQHVLKYTAQSDQGHFDHRASPQVEADEDKPGVVHVKALQLKLLDVQANQASLEGHKLAVTGAIQGRLPPSPNQQSPVHIDLRNIRACSPIFASSTPAQLSGADYIVPIFSGCVDIDNASPLGLGTVLPGSHDIQHVILRGDLVTFQKQANHPRQIGVVQDIEWPSEPPQPCSRQDSHLKLSLISVAGPVPPSPYQLARKPTPSKVAFSAVISTAAVLSAEEHDAAFPQEELASPAVTCLKDQGGRVQRLVREVFGREQRLPPAWRRLELLVQALGVGRPIQSAICMPLDIDIITPSSVPARLDLVVDAMLHEAQPHKEGGSWTLLAPAKQSVDTAGNPTAHRGKALTFTARVGDRLSQQQEQAAAETIIKEYGPQEKSCQKARKDAMVKLNASTQKVKETLASLHLPEAASSAILIAEHNKLLKAILKLKREREGFLNDLDAEEPEPTQPTVAELPKLTKAVGELLKYHINAEFTTHAEASRQSELEHHVILTDKPDDMAAPFQSTAQAFEHEQVPEGCLGLLADFVTVEGPEDQMICLRASLERFCNGAVVFRTAEQACLFWRQRSLHKKTIPACIILDSTCCPSSGPSLQDLIISPAVLEAMTMEDDKIFLAVTVNSKSRLVLEVNKLVVAAEQRRQQLQQAIREMGDREEHERNVAQTDEACRDWLDSPEKSKLDKAQQLLKKRKASNARSSRKKLNFNSPK</sequence>
<reference evidence="2 3" key="1">
    <citation type="journal article" date="2024" name="Nat. Commun.">
        <title>Phylogenomics reveals the evolutionary origins of lichenization in chlorophyte algae.</title>
        <authorList>
            <person name="Puginier C."/>
            <person name="Libourel C."/>
            <person name="Otte J."/>
            <person name="Skaloud P."/>
            <person name="Haon M."/>
            <person name="Grisel S."/>
            <person name="Petersen M."/>
            <person name="Berrin J.G."/>
            <person name="Delaux P.M."/>
            <person name="Dal Grande F."/>
            <person name="Keller J."/>
        </authorList>
    </citation>
    <scope>NUCLEOTIDE SEQUENCE [LARGE SCALE GENOMIC DNA]</scope>
    <source>
        <strain evidence="2 3">SAG 2523</strain>
    </source>
</reference>
<evidence type="ECO:0000313" key="3">
    <source>
        <dbReference type="Proteomes" id="UP001485043"/>
    </source>
</evidence>
<evidence type="ECO:0000313" key="2">
    <source>
        <dbReference type="EMBL" id="KAK9862654.1"/>
    </source>
</evidence>
<dbReference type="Proteomes" id="UP001485043">
    <property type="component" value="Unassembled WGS sequence"/>
</dbReference>
<dbReference type="EMBL" id="JALJOV010000575">
    <property type="protein sequence ID" value="KAK9862654.1"/>
    <property type="molecule type" value="Genomic_DNA"/>
</dbReference>
<feature type="region of interest" description="Disordered" evidence="1">
    <location>
        <begin position="1094"/>
        <end position="1152"/>
    </location>
</feature>
<name>A0AAW1SZG8_9CHLO</name>
<keyword evidence="3" id="KW-1185">Reference proteome</keyword>
<protein>
    <submittedName>
        <fullName evidence="2">Uncharacterized protein</fullName>
    </submittedName>
</protein>
<feature type="compositionally biased region" description="Basic residues" evidence="1">
    <location>
        <begin position="1131"/>
        <end position="1146"/>
    </location>
</feature>
<accession>A0AAW1SZG8</accession>
<organism evidence="2 3">
    <name type="scientific">Apatococcus fuscideae</name>
    <dbReference type="NCBI Taxonomy" id="2026836"/>
    <lineage>
        <taxon>Eukaryota</taxon>
        <taxon>Viridiplantae</taxon>
        <taxon>Chlorophyta</taxon>
        <taxon>core chlorophytes</taxon>
        <taxon>Trebouxiophyceae</taxon>
        <taxon>Chlorellales</taxon>
        <taxon>Chlorellaceae</taxon>
        <taxon>Apatococcus</taxon>
    </lineage>
</organism>
<gene>
    <name evidence="2" type="ORF">WJX84_012134</name>
</gene>
<dbReference type="AlphaFoldDB" id="A0AAW1SZG8"/>
<feature type="compositionally biased region" description="Basic and acidic residues" evidence="1">
    <location>
        <begin position="1094"/>
        <end position="1126"/>
    </location>
</feature>
<evidence type="ECO:0000256" key="1">
    <source>
        <dbReference type="SAM" id="MobiDB-lite"/>
    </source>
</evidence>
<proteinExistence type="predicted"/>
<comment type="caution">
    <text evidence="2">The sequence shown here is derived from an EMBL/GenBank/DDBJ whole genome shotgun (WGS) entry which is preliminary data.</text>
</comment>